<accession>A0AAD9HEK3</accession>
<name>A0AAD9HEK3_9PEZI</name>
<evidence type="ECO:0000313" key="2">
    <source>
        <dbReference type="EMBL" id="KAK2026449.1"/>
    </source>
</evidence>
<dbReference type="EMBL" id="MU842914">
    <property type="protein sequence ID" value="KAK2026449.1"/>
    <property type="molecule type" value="Genomic_DNA"/>
</dbReference>
<proteinExistence type="predicted"/>
<organism evidence="2 3">
    <name type="scientific">Colletotrichum zoysiae</name>
    <dbReference type="NCBI Taxonomy" id="1216348"/>
    <lineage>
        <taxon>Eukaryota</taxon>
        <taxon>Fungi</taxon>
        <taxon>Dikarya</taxon>
        <taxon>Ascomycota</taxon>
        <taxon>Pezizomycotina</taxon>
        <taxon>Sordariomycetes</taxon>
        <taxon>Hypocreomycetidae</taxon>
        <taxon>Glomerellales</taxon>
        <taxon>Glomerellaceae</taxon>
        <taxon>Colletotrichum</taxon>
        <taxon>Colletotrichum graminicola species complex</taxon>
    </lineage>
</organism>
<evidence type="ECO:0000256" key="1">
    <source>
        <dbReference type="SAM" id="MobiDB-lite"/>
    </source>
</evidence>
<keyword evidence="3" id="KW-1185">Reference proteome</keyword>
<reference evidence="2" key="1">
    <citation type="submission" date="2021-06" db="EMBL/GenBank/DDBJ databases">
        <title>Comparative genomics, transcriptomics and evolutionary studies reveal genomic signatures of adaptation to plant cell wall in hemibiotrophic fungi.</title>
        <authorList>
            <consortium name="DOE Joint Genome Institute"/>
            <person name="Baroncelli R."/>
            <person name="Diaz J.F."/>
            <person name="Benocci T."/>
            <person name="Peng M."/>
            <person name="Battaglia E."/>
            <person name="Haridas S."/>
            <person name="Andreopoulos W."/>
            <person name="Labutti K."/>
            <person name="Pangilinan J."/>
            <person name="Floch G.L."/>
            <person name="Makela M.R."/>
            <person name="Henrissat B."/>
            <person name="Grigoriev I.V."/>
            <person name="Crouch J.A."/>
            <person name="De Vries R.P."/>
            <person name="Sukno S.A."/>
            <person name="Thon M.R."/>
        </authorList>
    </citation>
    <scope>NUCLEOTIDE SEQUENCE</scope>
    <source>
        <strain evidence="2">MAFF235873</strain>
    </source>
</reference>
<protein>
    <submittedName>
        <fullName evidence="2">Uncharacterized protein</fullName>
    </submittedName>
</protein>
<sequence length="282" mass="32021">MASSNTSDQGPFQGRDFPAGKIDRDAQGAKPGPLATSSRHLPPSFTYHYPSGTHNYNMVPAKEGETPRRYVEAYLPVSYYSRKEIKAVFSTNNGKVPTRGLSMSHVHVTRELGLWNAEELQDRANAIRKKHWRSLESLTRPECWEDLYDYFDCFDIYFQGAMNLWNLVCLLHDENTCLSRNNFCAASVKLGIWCDEWVAHAENKAKLMGFHCWEGDVVGLITPDAWAELQKLPVDIMLIRNALLHRQNQMLGKPWARPSAYPANSLGANWNNGTLQCWLGKS</sequence>
<feature type="compositionally biased region" description="Polar residues" evidence="1">
    <location>
        <begin position="1"/>
        <end position="10"/>
    </location>
</feature>
<dbReference type="AlphaFoldDB" id="A0AAD9HEK3"/>
<dbReference type="Proteomes" id="UP001232148">
    <property type="component" value="Unassembled WGS sequence"/>
</dbReference>
<gene>
    <name evidence="2" type="ORF">LX32DRAFT_508988</name>
</gene>
<evidence type="ECO:0000313" key="3">
    <source>
        <dbReference type="Proteomes" id="UP001232148"/>
    </source>
</evidence>
<feature type="region of interest" description="Disordered" evidence="1">
    <location>
        <begin position="1"/>
        <end position="47"/>
    </location>
</feature>
<comment type="caution">
    <text evidence="2">The sequence shown here is derived from an EMBL/GenBank/DDBJ whole genome shotgun (WGS) entry which is preliminary data.</text>
</comment>
<feature type="non-terminal residue" evidence="2">
    <location>
        <position position="282"/>
    </location>
</feature>